<keyword evidence="2 3" id="KW-0786">Thiamine pyrophosphate</keyword>
<comment type="similarity">
    <text evidence="1 3">Belongs to the TPP enzyme family.</text>
</comment>
<dbReference type="AlphaFoldDB" id="A0A7C1JVT3"/>
<dbReference type="PANTHER" id="PTHR18968:SF164">
    <property type="entry name" value="PYRUVATE DECARBOXYLASE"/>
    <property type="match status" value="1"/>
</dbReference>
<feature type="domain" description="Thiamine pyrophosphate enzyme central" evidence="4">
    <location>
        <begin position="224"/>
        <end position="354"/>
    </location>
</feature>
<dbReference type="GO" id="GO:0050660">
    <property type="term" value="F:flavin adenine dinucleotide binding"/>
    <property type="evidence" value="ECO:0007669"/>
    <property type="project" value="TreeGrafter"/>
</dbReference>
<dbReference type="Gene3D" id="3.40.50.1220">
    <property type="entry name" value="TPP-binding domain"/>
    <property type="match status" value="1"/>
</dbReference>
<protein>
    <submittedName>
        <fullName evidence="7">Thiamine pyrophosphate-requiring protein</fullName>
    </submittedName>
</protein>
<dbReference type="InterPro" id="IPR012001">
    <property type="entry name" value="Thiamin_PyroP_enz_TPP-bd_dom"/>
</dbReference>
<dbReference type="CDD" id="cd02002">
    <property type="entry name" value="TPP_BFDC"/>
    <property type="match status" value="1"/>
</dbReference>
<dbReference type="CDD" id="cd07035">
    <property type="entry name" value="TPP_PYR_POX_like"/>
    <property type="match status" value="1"/>
</dbReference>
<dbReference type="EMBL" id="DSJL01000001">
    <property type="protein sequence ID" value="HEF64016.1"/>
    <property type="molecule type" value="Genomic_DNA"/>
</dbReference>
<dbReference type="PROSITE" id="PS00187">
    <property type="entry name" value="TPP_ENZYMES"/>
    <property type="match status" value="1"/>
</dbReference>
<sequence length="589" mass="64564">MAERVEVAPAPGTRELHNVEIAEAYVEALLAHGVSYLFLNPGTDTFPIQEAIAKRHALGQPAPEVVLCPFEVPALAAAHGYYAVSGRPQAVLVHVDVGTQNLGAMVHNAQRGRAAVLLSAGRAPYTTDPSVRGTRDGYIHWLQEQLDQHGIVRNYVKWDYELRRPDQVGEVVTRAYQIAESDPPGPVYLTLPREVIMERVERVRIPDPRRFPPTRLGAGDPDLLRQAAELLVRAERPLVLTAASGRSRAGWDGLIELAELLALPVVEWRTRANFPADHPLHQGYNYGLEHGLAEADVVLILDHDVPYIPTRTPLPADATVIQIDLDPVKERIPLWSFPVDLPIRADTGAALPALAAAARDLLTEADRRRIEERRQRLAAASAARRAEWRQRAAAQSTTRPITVEWLGYCLEEFRRENPDLLVIDEAITSQVPLFCQIQSTTYGSWYQSGGSGLGWGLGAAIGAKLAAPDRTVLGLIGDGSFLFGVPEASLWIARQAKAPILIVIVNNACYNATKRPLVAAYPEGYSVKTGEFVGIELAPTPRFDLLAQSVDAYGERVEEPDQILPALRRALAHVRDGQSAVLDVILARP</sequence>
<dbReference type="InterPro" id="IPR011766">
    <property type="entry name" value="TPP_enzyme_TPP-bd"/>
</dbReference>
<dbReference type="InterPro" id="IPR029035">
    <property type="entry name" value="DHS-like_NAD/FAD-binding_dom"/>
</dbReference>
<dbReference type="GO" id="GO:0009099">
    <property type="term" value="P:L-valine biosynthetic process"/>
    <property type="evidence" value="ECO:0007669"/>
    <property type="project" value="TreeGrafter"/>
</dbReference>
<dbReference type="PANTHER" id="PTHR18968">
    <property type="entry name" value="THIAMINE PYROPHOSPHATE ENZYMES"/>
    <property type="match status" value="1"/>
</dbReference>
<dbReference type="GO" id="GO:0009097">
    <property type="term" value="P:isoleucine biosynthetic process"/>
    <property type="evidence" value="ECO:0007669"/>
    <property type="project" value="TreeGrafter"/>
</dbReference>
<evidence type="ECO:0000256" key="2">
    <source>
        <dbReference type="ARBA" id="ARBA00023052"/>
    </source>
</evidence>
<evidence type="ECO:0000256" key="3">
    <source>
        <dbReference type="RuleBase" id="RU362132"/>
    </source>
</evidence>
<proteinExistence type="inferred from homology"/>
<gene>
    <name evidence="7" type="ORF">ENP47_00160</name>
</gene>
<dbReference type="InterPro" id="IPR029061">
    <property type="entry name" value="THDP-binding"/>
</dbReference>
<dbReference type="InterPro" id="IPR012000">
    <property type="entry name" value="Thiamin_PyroP_enz_cen_dom"/>
</dbReference>
<comment type="caution">
    <text evidence="7">The sequence shown here is derived from an EMBL/GenBank/DDBJ whole genome shotgun (WGS) entry which is preliminary data.</text>
</comment>
<dbReference type="SUPFAM" id="SSF52518">
    <property type="entry name" value="Thiamin diphosphate-binding fold (THDP-binding)"/>
    <property type="match status" value="2"/>
</dbReference>
<evidence type="ECO:0000259" key="4">
    <source>
        <dbReference type="Pfam" id="PF00205"/>
    </source>
</evidence>
<feature type="domain" description="Thiamine pyrophosphate enzyme TPP-binding" evidence="5">
    <location>
        <begin position="441"/>
        <end position="583"/>
    </location>
</feature>
<dbReference type="Pfam" id="PF02776">
    <property type="entry name" value="TPP_enzyme_N"/>
    <property type="match status" value="1"/>
</dbReference>
<dbReference type="InterPro" id="IPR045229">
    <property type="entry name" value="TPP_enz"/>
</dbReference>
<dbReference type="Pfam" id="PF02775">
    <property type="entry name" value="TPP_enzyme_C"/>
    <property type="match status" value="1"/>
</dbReference>
<dbReference type="Pfam" id="PF00205">
    <property type="entry name" value="TPP_enzyme_M"/>
    <property type="match status" value="1"/>
</dbReference>
<organism evidence="7">
    <name type="scientific">Thermomicrobium roseum</name>
    <dbReference type="NCBI Taxonomy" id="500"/>
    <lineage>
        <taxon>Bacteria</taxon>
        <taxon>Pseudomonadati</taxon>
        <taxon>Thermomicrobiota</taxon>
        <taxon>Thermomicrobia</taxon>
        <taxon>Thermomicrobiales</taxon>
        <taxon>Thermomicrobiaceae</taxon>
        <taxon>Thermomicrobium</taxon>
    </lineage>
</organism>
<reference evidence="7" key="1">
    <citation type="journal article" date="2020" name="mSystems">
        <title>Genome- and Community-Level Interaction Insights into Carbon Utilization and Element Cycling Functions of Hydrothermarchaeota in Hydrothermal Sediment.</title>
        <authorList>
            <person name="Zhou Z."/>
            <person name="Liu Y."/>
            <person name="Xu W."/>
            <person name="Pan J."/>
            <person name="Luo Z.H."/>
            <person name="Li M."/>
        </authorList>
    </citation>
    <scope>NUCLEOTIDE SEQUENCE [LARGE SCALE GENOMIC DNA]</scope>
    <source>
        <strain evidence="7">SpSt-222</strain>
    </source>
</reference>
<accession>A0A7C1JVT3</accession>
<dbReference type="NCBIfam" id="NF006203">
    <property type="entry name" value="PRK08327.1"/>
    <property type="match status" value="1"/>
</dbReference>
<evidence type="ECO:0000259" key="6">
    <source>
        <dbReference type="Pfam" id="PF02776"/>
    </source>
</evidence>
<dbReference type="GO" id="GO:0000287">
    <property type="term" value="F:magnesium ion binding"/>
    <property type="evidence" value="ECO:0007669"/>
    <property type="project" value="InterPro"/>
</dbReference>
<evidence type="ECO:0000313" key="7">
    <source>
        <dbReference type="EMBL" id="HEF64016.1"/>
    </source>
</evidence>
<feature type="domain" description="Thiamine pyrophosphate enzyme N-terminal TPP-binding" evidence="6">
    <location>
        <begin position="21"/>
        <end position="150"/>
    </location>
</feature>
<name>A0A7C1JVT3_THERO</name>
<dbReference type="SUPFAM" id="SSF52467">
    <property type="entry name" value="DHS-like NAD/FAD-binding domain"/>
    <property type="match status" value="1"/>
</dbReference>
<dbReference type="Gene3D" id="3.40.50.970">
    <property type="match status" value="2"/>
</dbReference>
<evidence type="ECO:0000256" key="1">
    <source>
        <dbReference type="ARBA" id="ARBA00007812"/>
    </source>
</evidence>
<dbReference type="GO" id="GO:0005948">
    <property type="term" value="C:acetolactate synthase complex"/>
    <property type="evidence" value="ECO:0007669"/>
    <property type="project" value="TreeGrafter"/>
</dbReference>
<evidence type="ECO:0000259" key="5">
    <source>
        <dbReference type="Pfam" id="PF02775"/>
    </source>
</evidence>
<dbReference type="GO" id="GO:0030976">
    <property type="term" value="F:thiamine pyrophosphate binding"/>
    <property type="evidence" value="ECO:0007669"/>
    <property type="project" value="InterPro"/>
</dbReference>
<dbReference type="InterPro" id="IPR000399">
    <property type="entry name" value="TPP-bd_CS"/>
</dbReference>
<dbReference type="GO" id="GO:0003984">
    <property type="term" value="F:acetolactate synthase activity"/>
    <property type="evidence" value="ECO:0007669"/>
    <property type="project" value="TreeGrafter"/>
</dbReference>